<keyword evidence="2" id="KW-1185">Reference proteome</keyword>
<reference evidence="1 2" key="1">
    <citation type="journal article" date="2021" name="Sci. Rep.">
        <title>The distribution of antibiotic resistance genes in chicken gut microbiota commensals.</title>
        <authorList>
            <person name="Juricova H."/>
            <person name="Matiasovicova J."/>
            <person name="Kubasova T."/>
            <person name="Cejkova D."/>
            <person name="Rychlik I."/>
        </authorList>
    </citation>
    <scope>NUCLEOTIDE SEQUENCE [LARGE SCALE GENOMIC DNA]</scope>
    <source>
        <strain evidence="1 2">An819</strain>
    </source>
</reference>
<dbReference type="EMBL" id="JACJJL010000010">
    <property type="protein sequence ID" value="MBM6661568.1"/>
    <property type="molecule type" value="Genomic_DNA"/>
</dbReference>
<protein>
    <submittedName>
        <fullName evidence="1">BREX-4 system phosphatase PglZ</fullName>
    </submittedName>
</protein>
<dbReference type="RefSeq" id="WP_205109179.1">
    <property type="nucleotide sequence ID" value="NZ_JACJJL010000010.1"/>
</dbReference>
<proteinExistence type="predicted"/>
<gene>
    <name evidence="1" type="primary">pglZ</name>
    <name evidence="1" type="ORF">H6B30_07360</name>
</gene>
<evidence type="ECO:0000313" key="2">
    <source>
        <dbReference type="Proteomes" id="UP000764045"/>
    </source>
</evidence>
<organism evidence="1 2">
    <name type="scientific">Marseilla massiliensis</name>
    <dbReference type="NCBI Taxonomy" id="1841864"/>
    <lineage>
        <taxon>Bacteria</taxon>
        <taxon>Pseudomonadati</taxon>
        <taxon>Bacteroidota</taxon>
        <taxon>Bacteroidia</taxon>
        <taxon>Bacteroidales</taxon>
        <taxon>Prevotellaceae</taxon>
        <taxon>Marseilla</taxon>
    </lineage>
</organism>
<dbReference type="Proteomes" id="UP000764045">
    <property type="component" value="Unassembled WGS sequence"/>
</dbReference>
<evidence type="ECO:0000313" key="1">
    <source>
        <dbReference type="EMBL" id="MBM6661568.1"/>
    </source>
</evidence>
<accession>A0A939B2N5</accession>
<dbReference type="NCBIfam" id="NF033445">
    <property type="entry name" value="BREX_PglZ_4"/>
    <property type="match status" value="1"/>
</dbReference>
<dbReference type="AlphaFoldDB" id="A0A939B2N5"/>
<sequence>MYKSFNSLDALFAYIQEDKHWTGANASHYNRYPVRFVLFDNFSDFNEFIVNRPTGIYKHSIDTMIDIESPDDFLSYTELSREIRAFTKKIPINDFVIYPFSEMARFYDNEECKEFDALITTIRASQAPEDAQEEHVRIYIPIVGMQKKMGRFMNDNSTFVWEFKSEIDKGTYNLVVTNGTIYGVSGLSDKYTYVKTLYEWLKLWEKGGKIKQTIISSSPNIFANTHFAQPDNAFTYTECKNAYQFLVNGLHIDFGVTEEPCNEEMHYWEQLAAKIDVNTFNFDEFVKEHLDTFTLQDGIDFIKSWFDCETDFDRWLLSIYFRKIADKTGYIYRAVSQCTNLSKSELFSHIATLIFDEPNKETFISERLAAMKLAAEKGVQIPDMARTKLKAKLTSIAIAPEQGGYYLATRLLTPLTDEELQLAIRWVAQGNVSINDIKSIFPDFYSYLQPLNLNYLEAANQWILEYFDCYRISKISDTINERVSDIMSEKNANSTSFLNWYNNFRTVKTILHNRSDIDILYWIDGLGVDWIPFIRNIIDKFEKEHVYLNEIHIAVADLPTITAINKPILQSLLPDNCPLERIGDLDSFAHSAKKYPQYIIGEMRILEKAITQVLDKYTGKKIAFVSDHGITYLAQHSNGLKLAGLNPNHEGRLADIVGGNYVSDNKYIILDDKRTICSLTHQSLTDKVNMGHGAHGGCSPEEVLVPIIIVSSHKNANTYSVTIDNDEIDGRQPNLKFTIKGLASVDVPTLEYNGVIYHLLNLGGDKFESERLNLVDTATRAVVRINNDIFGTFNIKISTGAVEDDLFGDL</sequence>
<comment type="caution">
    <text evidence="1">The sequence shown here is derived from an EMBL/GenBank/DDBJ whole genome shotgun (WGS) entry which is preliminary data.</text>
</comment>
<name>A0A939B2N5_9BACT</name>